<keyword evidence="5 7" id="KW-0472">Membrane</keyword>
<dbReference type="InterPro" id="IPR007688">
    <property type="entry name" value="Conjugal_tfr_TrbL/VirB6"/>
</dbReference>
<name>A0ABT9E9E5_9PROT</name>
<feature type="transmembrane region" description="Helical" evidence="7">
    <location>
        <begin position="184"/>
        <end position="201"/>
    </location>
</feature>
<accession>A0ABT9E9E5</accession>
<proteinExistence type="inferred from homology"/>
<gene>
    <name evidence="8" type="ORF">Q7A36_31060</name>
</gene>
<evidence type="ECO:0000256" key="7">
    <source>
        <dbReference type="SAM" id="Phobius"/>
    </source>
</evidence>
<comment type="caution">
    <text evidence="8">The sequence shown here is derived from an EMBL/GenBank/DDBJ whole genome shotgun (WGS) entry which is preliminary data.</text>
</comment>
<feature type="region of interest" description="Disordered" evidence="6">
    <location>
        <begin position="333"/>
        <end position="380"/>
    </location>
</feature>
<keyword evidence="4 7" id="KW-1133">Transmembrane helix</keyword>
<evidence type="ECO:0000256" key="3">
    <source>
        <dbReference type="ARBA" id="ARBA00022692"/>
    </source>
</evidence>
<evidence type="ECO:0000256" key="4">
    <source>
        <dbReference type="ARBA" id="ARBA00022989"/>
    </source>
</evidence>
<feature type="transmembrane region" description="Helical" evidence="7">
    <location>
        <begin position="261"/>
        <end position="283"/>
    </location>
</feature>
<keyword evidence="9" id="KW-1185">Reference proteome</keyword>
<comment type="similarity">
    <text evidence="2">Belongs to the TrbL/VirB6 family.</text>
</comment>
<dbReference type="RefSeq" id="WP_305107673.1">
    <property type="nucleotide sequence ID" value="NZ_JAUTWS010000059.1"/>
</dbReference>
<dbReference type="Pfam" id="PF04610">
    <property type="entry name" value="TrbL"/>
    <property type="match status" value="1"/>
</dbReference>
<evidence type="ECO:0000313" key="9">
    <source>
        <dbReference type="Proteomes" id="UP001243009"/>
    </source>
</evidence>
<protein>
    <submittedName>
        <fullName evidence="8">Type IV secretion system protein</fullName>
    </submittedName>
</protein>
<evidence type="ECO:0000256" key="5">
    <source>
        <dbReference type="ARBA" id="ARBA00023136"/>
    </source>
</evidence>
<evidence type="ECO:0000256" key="2">
    <source>
        <dbReference type="ARBA" id="ARBA00007802"/>
    </source>
</evidence>
<dbReference type="EMBL" id="JAUTWS010000059">
    <property type="protein sequence ID" value="MDO9712813.1"/>
    <property type="molecule type" value="Genomic_DNA"/>
</dbReference>
<evidence type="ECO:0000256" key="1">
    <source>
        <dbReference type="ARBA" id="ARBA00004141"/>
    </source>
</evidence>
<evidence type="ECO:0000256" key="6">
    <source>
        <dbReference type="SAM" id="MobiDB-lite"/>
    </source>
</evidence>
<evidence type="ECO:0000313" key="8">
    <source>
        <dbReference type="EMBL" id="MDO9712813.1"/>
    </source>
</evidence>
<feature type="transmembrane region" description="Helical" evidence="7">
    <location>
        <begin position="153"/>
        <end position="178"/>
    </location>
</feature>
<keyword evidence="3 7" id="KW-0812">Transmembrane</keyword>
<organism evidence="8 9">
    <name type="scientific">Paracraurococcus lichenis</name>
    <dbReference type="NCBI Taxonomy" id="3064888"/>
    <lineage>
        <taxon>Bacteria</taxon>
        <taxon>Pseudomonadati</taxon>
        <taxon>Pseudomonadota</taxon>
        <taxon>Alphaproteobacteria</taxon>
        <taxon>Acetobacterales</taxon>
        <taxon>Roseomonadaceae</taxon>
        <taxon>Paracraurococcus</taxon>
    </lineage>
</organism>
<reference evidence="8 9" key="1">
    <citation type="submission" date="2023-08" db="EMBL/GenBank/DDBJ databases">
        <title>The draft genome sequence of Paracraurococcus sp. LOR1-02.</title>
        <authorList>
            <person name="Kingkaew E."/>
            <person name="Tanasupawat S."/>
        </authorList>
    </citation>
    <scope>NUCLEOTIDE SEQUENCE [LARGE SCALE GENOMIC DNA]</scope>
    <source>
        <strain evidence="8 9">LOR1-02</strain>
    </source>
</reference>
<feature type="compositionally biased region" description="Gly residues" evidence="6">
    <location>
        <begin position="336"/>
        <end position="345"/>
    </location>
</feature>
<sequence>MNFNISSIVDFWNRAIVGAVDRLLEAFVREMAAAAIVSLTAWCLVTGWRFLTGESEQELKSLIRRGVAMSLLVSLALSTPLLNQYVRDFFGVSLPGWFTRTLTIAGFSGEEAASAAALGLTMPGNFGTDLDALWWHGWKRVAIVWGKAGWNPVTILACVAIVIATAMQIIGCLTGYLITSVLRGLLIGFAPVFLVLALFDYTRSFFERWLGKVVALVLAGVMLVAVTQMALQSELVMLDSMTDPPLTSPEVPGALQQAKTLFFIVIICCVGLLLMGYAAMLAYQIGGSGLPPATVPNLVTGSGRAASGVARGVYGLAAGTTMAVRNAMQWVHRGGGRGVPSGHGPGPQWRPPHASGGPGGGTARQTSSLAHPARPRPYGS</sequence>
<comment type="subcellular location">
    <subcellularLocation>
        <location evidence="1">Membrane</location>
        <topology evidence="1">Multi-pass membrane protein</topology>
    </subcellularLocation>
</comment>
<dbReference type="Proteomes" id="UP001243009">
    <property type="component" value="Unassembled WGS sequence"/>
</dbReference>
<feature type="transmembrane region" description="Helical" evidence="7">
    <location>
        <begin position="213"/>
        <end position="231"/>
    </location>
</feature>